<name>A0A3E0WLW0_9GAMM</name>
<feature type="transmembrane region" description="Helical" evidence="9">
    <location>
        <begin position="77"/>
        <end position="97"/>
    </location>
</feature>
<keyword evidence="7 9" id="KW-1133">Transmembrane helix</keyword>
<evidence type="ECO:0000256" key="3">
    <source>
        <dbReference type="ARBA" id="ARBA00006263"/>
    </source>
</evidence>
<evidence type="ECO:0000256" key="7">
    <source>
        <dbReference type="ARBA" id="ARBA00022989"/>
    </source>
</evidence>
<dbReference type="OrthoDB" id="9811967at2"/>
<dbReference type="NCBIfam" id="TIGR00380">
    <property type="entry name" value="cobal_cbiB"/>
    <property type="match status" value="1"/>
</dbReference>
<proteinExistence type="inferred from homology"/>
<dbReference type="InterPro" id="IPR004485">
    <property type="entry name" value="Cobalamin_biosynth_CobD/CbiB"/>
</dbReference>
<accession>A0A3E0WLW0</accession>
<comment type="similarity">
    <text evidence="3 9">Belongs to the CobD/CbiB family.</text>
</comment>
<keyword evidence="8 9" id="KW-0472">Membrane</keyword>
<comment type="function">
    <text evidence="9">Converts cobyric acid to cobinamide by the addition of aminopropanol on the F carboxylic group.</text>
</comment>
<dbReference type="GO" id="GO:0048472">
    <property type="term" value="F:threonine-phosphate decarboxylase activity"/>
    <property type="evidence" value="ECO:0007669"/>
    <property type="project" value="InterPro"/>
</dbReference>
<evidence type="ECO:0000313" key="11">
    <source>
        <dbReference type="Proteomes" id="UP000256763"/>
    </source>
</evidence>
<dbReference type="GO" id="GO:0005886">
    <property type="term" value="C:plasma membrane"/>
    <property type="evidence" value="ECO:0007669"/>
    <property type="project" value="UniProtKB-SubCell"/>
</dbReference>
<dbReference type="GO" id="GO:0009236">
    <property type="term" value="P:cobalamin biosynthetic process"/>
    <property type="evidence" value="ECO:0007669"/>
    <property type="project" value="UniProtKB-UniRule"/>
</dbReference>
<dbReference type="HAMAP" id="MF_00024">
    <property type="entry name" value="CobD_CbiB"/>
    <property type="match status" value="1"/>
</dbReference>
<feature type="transmembrane region" description="Helical" evidence="9">
    <location>
        <begin position="284"/>
        <end position="303"/>
    </location>
</feature>
<evidence type="ECO:0000256" key="5">
    <source>
        <dbReference type="ARBA" id="ARBA00022573"/>
    </source>
</evidence>
<comment type="caution">
    <text evidence="9">Lacks conserved residue(s) required for the propagation of feature annotation.</text>
</comment>
<comment type="pathway">
    <text evidence="2 9">Cofactor biosynthesis; adenosylcobalamin biosynthesis.</text>
</comment>
<keyword evidence="6 9" id="KW-0812">Transmembrane</keyword>
<gene>
    <name evidence="9" type="primary">cobD</name>
    <name evidence="10" type="ORF">CAL65_16465</name>
</gene>
<evidence type="ECO:0000256" key="8">
    <source>
        <dbReference type="ARBA" id="ARBA00023136"/>
    </source>
</evidence>
<dbReference type="EMBL" id="NFZW01000018">
    <property type="protein sequence ID" value="RFA33944.1"/>
    <property type="molecule type" value="Genomic_DNA"/>
</dbReference>
<keyword evidence="4 9" id="KW-1003">Cell membrane</keyword>
<dbReference type="PANTHER" id="PTHR34308:SF1">
    <property type="entry name" value="COBALAMIN BIOSYNTHESIS PROTEIN CBIB"/>
    <property type="match status" value="1"/>
</dbReference>
<dbReference type="UniPathway" id="UPA00148"/>
<evidence type="ECO:0000313" key="10">
    <source>
        <dbReference type="EMBL" id="RFA33944.1"/>
    </source>
</evidence>
<dbReference type="AlphaFoldDB" id="A0A3E0WLW0"/>
<comment type="subcellular location">
    <subcellularLocation>
        <location evidence="1 9">Cell membrane</location>
        <topology evidence="1 9">Multi-pass membrane protein</topology>
    </subcellularLocation>
</comment>
<evidence type="ECO:0000256" key="6">
    <source>
        <dbReference type="ARBA" id="ARBA00022692"/>
    </source>
</evidence>
<dbReference type="Proteomes" id="UP000256763">
    <property type="component" value="Unassembled WGS sequence"/>
</dbReference>
<reference evidence="11" key="1">
    <citation type="submission" date="2017-05" db="EMBL/GenBank/DDBJ databases">
        <authorList>
            <person name="Sharma S."/>
            <person name="Sidhu C."/>
            <person name="Pinnaka A.K."/>
        </authorList>
    </citation>
    <scope>NUCLEOTIDE SEQUENCE [LARGE SCALE GENOMIC DNA]</scope>
    <source>
        <strain evidence="11">AK93</strain>
    </source>
</reference>
<sequence>MTVAIIVLALILDTWLGEPRRGHPLIAFGHAAKWLDDRLNHASHSPLRRRLAGALAVALVVVAAGVGTWLLTRLPGLGVAVEVVLLFLCLGGSSLALHARKVARPLAAGHLVPARRRLAHIVSRDTAELDEHGVAGATVESVLENGNDAIFATLFWFVVAGAPGTVIHRLVNTLDAMWGYRTPRYRYFGWAAARLDDALGYIPARLTALSYGLAGRLRGAWQCWRTQAKSWDSPNAGPVMAAGAGALGIRIGGPNDYHGELRERPWLGEGRAAKAFDIERALALVKRAVGVWLLVLLAGGWLLA</sequence>
<keyword evidence="11" id="KW-1185">Reference proteome</keyword>
<dbReference type="PANTHER" id="PTHR34308">
    <property type="entry name" value="COBALAMIN BIOSYNTHESIS PROTEIN CBIB"/>
    <property type="match status" value="1"/>
</dbReference>
<comment type="caution">
    <text evidence="10">The sequence shown here is derived from an EMBL/GenBank/DDBJ whole genome shotgun (WGS) entry which is preliminary data.</text>
</comment>
<evidence type="ECO:0000256" key="9">
    <source>
        <dbReference type="HAMAP-Rule" id="MF_00024"/>
    </source>
</evidence>
<evidence type="ECO:0000256" key="4">
    <source>
        <dbReference type="ARBA" id="ARBA00022475"/>
    </source>
</evidence>
<feature type="transmembrane region" description="Helical" evidence="9">
    <location>
        <begin position="51"/>
        <end position="71"/>
    </location>
</feature>
<dbReference type="GO" id="GO:0015420">
    <property type="term" value="F:ABC-type vitamin B12 transporter activity"/>
    <property type="evidence" value="ECO:0007669"/>
    <property type="project" value="UniProtKB-UniRule"/>
</dbReference>
<organism evidence="10 11">
    <name type="scientific">Alkalilimnicola ehrlichii</name>
    <dbReference type="NCBI Taxonomy" id="351052"/>
    <lineage>
        <taxon>Bacteria</taxon>
        <taxon>Pseudomonadati</taxon>
        <taxon>Pseudomonadota</taxon>
        <taxon>Gammaproteobacteria</taxon>
        <taxon>Chromatiales</taxon>
        <taxon>Ectothiorhodospiraceae</taxon>
        <taxon>Alkalilimnicola</taxon>
    </lineage>
</organism>
<evidence type="ECO:0000256" key="1">
    <source>
        <dbReference type="ARBA" id="ARBA00004651"/>
    </source>
</evidence>
<keyword evidence="5 9" id="KW-0169">Cobalamin biosynthesis</keyword>
<protein>
    <recommendedName>
        <fullName evidence="9">Cobalamin biosynthesis protein CobD</fullName>
    </recommendedName>
</protein>
<evidence type="ECO:0000256" key="2">
    <source>
        <dbReference type="ARBA" id="ARBA00004953"/>
    </source>
</evidence>
<dbReference type="Pfam" id="PF03186">
    <property type="entry name" value="CobD_Cbib"/>
    <property type="match status" value="1"/>
</dbReference>